<name>A0ACD1G5Y7_9EURO</name>
<evidence type="ECO:0000313" key="2">
    <source>
        <dbReference type="Proteomes" id="UP000249057"/>
    </source>
</evidence>
<dbReference type="Proteomes" id="UP000249057">
    <property type="component" value="Unassembled WGS sequence"/>
</dbReference>
<proteinExistence type="predicted"/>
<gene>
    <name evidence="1" type="ORF">BO95DRAFT_365731</name>
</gene>
<keyword evidence="2" id="KW-1185">Reference proteome</keyword>
<organism evidence="1 2">
    <name type="scientific">Aspergillus brunneoviolaceus CBS 621.78</name>
    <dbReference type="NCBI Taxonomy" id="1450534"/>
    <lineage>
        <taxon>Eukaryota</taxon>
        <taxon>Fungi</taxon>
        <taxon>Dikarya</taxon>
        <taxon>Ascomycota</taxon>
        <taxon>Pezizomycotina</taxon>
        <taxon>Eurotiomycetes</taxon>
        <taxon>Eurotiomycetidae</taxon>
        <taxon>Eurotiales</taxon>
        <taxon>Aspergillaceae</taxon>
        <taxon>Aspergillus</taxon>
        <taxon>Aspergillus subgen. Circumdati</taxon>
    </lineage>
</organism>
<protein>
    <submittedName>
        <fullName evidence="1">Oxidoreductase</fullName>
    </submittedName>
</protein>
<sequence>MKVPLAFLLSTAVVSGGVVPSPSYPALSPAATALPAYTVGAPPLFPGETIQLTEDVLNGLGVSLGDMSLLNLFSFGSAQPQAKTTRQCKTMPGDAAWPSQSTWDLFNQLLGGSLLRPAPLAAPCYSGWSQFDNATCFHLSMNWINSSLHIQHPTSVLSPLYEGRTCMPFGFNYTNMCTVGGYPTYVVNASTAAQVQLAVNFARNSNLRLVVKNTGHDFNGKSTGKGALSIWTHWLKDKVFYPTFAADDGYVGPAMKLGSGVQAFEAYEFAKQSNVTVIGGEGVTVGLAGGYTLGGGHSPLSSLYGLAADQVLAIQVVLADGRFITATAKQHADIYWMLCGGGGSTIGVVTSITVKAYPQISATTVTFNFSVADTPGPDAFWAGFESYLDNIERLVDAGTYAYYDLGASAAERGTNFPGDRDYYLRIQSLLAPNMTITETKHLLQPWFDRLDTLNIRYTPQYNFADNFHDAWKSAFPQEHMGAATTKIASRLLPRKAYQDDGLRHQNFLAHKDAVANGFSIAAFHFTGRGKLVEPPQNNAVLPAWRETLTHAIVIGQWNSTSSWDVVEHTSRSLTQWMQAMRDLGESGVYMSEADLLEPDLQNAYYGVNYPRLYALKQRYDPTGVFFALTAVGAEDWTVLVEDPVPESWNTNGRLCPRRS</sequence>
<evidence type="ECO:0000313" key="1">
    <source>
        <dbReference type="EMBL" id="RAH44569.1"/>
    </source>
</evidence>
<dbReference type="EMBL" id="KZ825352">
    <property type="protein sequence ID" value="RAH44569.1"/>
    <property type="molecule type" value="Genomic_DNA"/>
</dbReference>
<accession>A0ACD1G5Y7</accession>
<reference evidence="1" key="1">
    <citation type="submission" date="2018-02" db="EMBL/GenBank/DDBJ databases">
        <title>The genomes of Aspergillus section Nigri reveals drivers in fungal speciation.</title>
        <authorList>
            <consortium name="DOE Joint Genome Institute"/>
            <person name="Vesth T.C."/>
            <person name="Nybo J."/>
            <person name="Theobald S."/>
            <person name="Brandl J."/>
            <person name="Frisvad J.C."/>
            <person name="Nielsen K.F."/>
            <person name="Lyhne E.K."/>
            <person name="Kogle M.E."/>
            <person name="Kuo A."/>
            <person name="Riley R."/>
            <person name="Clum A."/>
            <person name="Nolan M."/>
            <person name="Lipzen A."/>
            <person name="Salamov A."/>
            <person name="Henrissat B."/>
            <person name="Wiebenga A."/>
            <person name="De vries R.P."/>
            <person name="Grigoriev I.V."/>
            <person name="Mortensen U.H."/>
            <person name="Andersen M.R."/>
            <person name="Baker S.E."/>
        </authorList>
    </citation>
    <scope>NUCLEOTIDE SEQUENCE</scope>
    <source>
        <strain evidence="1">CBS 621.78</strain>
    </source>
</reference>